<comment type="caution">
    <text evidence="2">The sequence shown here is derived from an EMBL/GenBank/DDBJ whole genome shotgun (WGS) entry which is preliminary data.</text>
</comment>
<dbReference type="Proteomes" id="UP001605036">
    <property type="component" value="Unassembled WGS sequence"/>
</dbReference>
<reference evidence="2 3" key="1">
    <citation type="submission" date="2024-09" db="EMBL/GenBank/DDBJ databases">
        <title>Chromosome-scale assembly of Riccia fluitans.</title>
        <authorList>
            <person name="Paukszto L."/>
            <person name="Sawicki J."/>
            <person name="Karawczyk K."/>
            <person name="Piernik-Szablinska J."/>
            <person name="Szczecinska M."/>
            <person name="Mazdziarz M."/>
        </authorList>
    </citation>
    <scope>NUCLEOTIDE SEQUENCE [LARGE SCALE GENOMIC DNA]</scope>
    <source>
        <strain evidence="2">Rf_01</strain>
        <tissue evidence="2">Aerial parts of the thallus</tissue>
    </source>
</reference>
<dbReference type="EMBL" id="JBHFFA010000004">
    <property type="protein sequence ID" value="KAL2631520.1"/>
    <property type="molecule type" value="Genomic_DNA"/>
</dbReference>
<dbReference type="AlphaFoldDB" id="A0ABD1YLE0"/>
<accession>A0ABD1YLE0</accession>
<feature type="region of interest" description="Disordered" evidence="1">
    <location>
        <begin position="1"/>
        <end position="133"/>
    </location>
</feature>
<evidence type="ECO:0000256" key="1">
    <source>
        <dbReference type="SAM" id="MobiDB-lite"/>
    </source>
</evidence>
<feature type="compositionally biased region" description="Basic and acidic residues" evidence="1">
    <location>
        <begin position="66"/>
        <end position="80"/>
    </location>
</feature>
<proteinExistence type="predicted"/>
<evidence type="ECO:0000313" key="3">
    <source>
        <dbReference type="Proteomes" id="UP001605036"/>
    </source>
</evidence>
<protein>
    <submittedName>
        <fullName evidence="2">Uncharacterized protein</fullName>
    </submittedName>
</protein>
<feature type="compositionally biased region" description="Basic and acidic residues" evidence="1">
    <location>
        <begin position="104"/>
        <end position="117"/>
    </location>
</feature>
<name>A0ABD1YLE0_9MARC</name>
<feature type="compositionally biased region" description="Polar residues" evidence="1">
    <location>
        <begin position="121"/>
        <end position="133"/>
    </location>
</feature>
<evidence type="ECO:0000313" key="2">
    <source>
        <dbReference type="EMBL" id="KAL2631520.1"/>
    </source>
</evidence>
<gene>
    <name evidence="2" type="ORF">R1flu_016206</name>
</gene>
<organism evidence="2 3">
    <name type="scientific">Riccia fluitans</name>
    <dbReference type="NCBI Taxonomy" id="41844"/>
    <lineage>
        <taxon>Eukaryota</taxon>
        <taxon>Viridiplantae</taxon>
        <taxon>Streptophyta</taxon>
        <taxon>Embryophyta</taxon>
        <taxon>Marchantiophyta</taxon>
        <taxon>Marchantiopsida</taxon>
        <taxon>Marchantiidae</taxon>
        <taxon>Marchantiales</taxon>
        <taxon>Ricciaceae</taxon>
        <taxon>Riccia</taxon>
    </lineage>
</organism>
<keyword evidence="3" id="KW-1185">Reference proteome</keyword>
<sequence>MTRGEIGWKPLTQEGEVITKQGPGANETLRKQDKRPRKSPRNNEHMKGPSRNGLPGARAVNMTPIPHERTPSMSEPHVREGPCWPTWPKTEIGERDQVNPNCELWREPRVEDDKLIDDSESGQAGPTKCQISR</sequence>